<feature type="chain" id="PRO_5015911958" description="Transmembrane protein (Alph_Pro_TM)" evidence="2">
    <location>
        <begin position="25"/>
        <end position="259"/>
    </location>
</feature>
<dbReference type="Pfam" id="PF09608">
    <property type="entry name" value="Alph_Pro_TM"/>
    <property type="match status" value="1"/>
</dbReference>
<dbReference type="RefSeq" id="WP_110795499.1">
    <property type="nucleotide sequence ID" value="NZ_KZ826483.1"/>
</dbReference>
<evidence type="ECO:0008006" key="5">
    <source>
        <dbReference type="Google" id="ProtNLM"/>
    </source>
</evidence>
<gene>
    <name evidence="3" type="ORF">DI396_07090</name>
</gene>
<accession>A0A2V4MQP5</accession>
<protein>
    <recommendedName>
        <fullName evidence="5">Transmembrane protein (Alph_Pro_TM)</fullName>
    </recommendedName>
</protein>
<feature type="signal peptide" evidence="2">
    <location>
        <begin position="1"/>
        <end position="24"/>
    </location>
</feature>
<organism evidence="3 4">
    <name type="scientific">Litorivita pollutaquae</name>
    <dbReference type="NCBI Taxonomy" id="2200892"/>
    <lineage>
        <taxon>Bacteria</taxon>
        <taxon>Pseudomonadati</taxon>
        <taxon>Pseudomonadota</taxon>
        <taxon>Alphaproteobacteria</taxon>
        <taxon>Rhodobacterales</taxon>
        <taxon>Paracoccaceae</taxon>
        <taxon>Litorivita</taxon>
    </lineage>
</organism>
<keyword evidence="1" id="KW-0812">Transmembrane</keyword>
<evidence type="ECO:0000256" key="1">
    <source>
        <dbReference type="SAM" id="Phobius"/>
    </source>
</evidence>
<keyword evidence="4" id="KW-1185">Reference proteome</keyword>
<evidence type="ECO:0000313" key="4">
    <source>
        <dbReference type="Proteomes" id="UP000248012"/>
    </source>
</evidence>
<reference evidence="3 4" key="1">
    <citation type="submission" date="2018-05" db="EMBL/GenBank/DDBJ databases">
        <title>Oceanovita maritima gen. nov., sp. nov., a marine bacterium in the family Rhodobacteraceae isolated from surface seawater of Lundu port Xiamen, China.</title>
        <authorList>
            <person name="Hetharua B.H."/>
            <person name="Min D."/>
            <person name="Liao H."/>
            <person name="Tian Y."/>
        </authorList>
    </citation>
    <scope>NUCLEOTIDE SEQUENCE [LARGE SCALE GENOMIC DNA]</scope>
    <source>
        <strain evidence="3 4">FSX-11</strain>
    </source>
</reference>
<dbReference type="AlphaFoldDB" id="A0A2V4MQP5"/>
<evidence type="ECO:0000256" key="2">
    <source>
        <dbReference type="SAM" id="SignalP"/>
    </source>
</evidence>
<dbReference type="Proteomes" id="UP000248012">
    <property type="component" value="Unassembled WGS sequence"/>
</dbReference>
<dbReference type="OrthoDB" id="9815212at2"/>
<dbReference type="InterPro" id="IPR019088">
    <property type="entry name" value="CHP02186-rel_TM"/>
</dbReference>
<keyword evidence="2" id="KW-0732">Signal</keyword>
<evidence type="ECO:0000313" key="3">
    <source>
        <dbReference type="EMBL" id="PYC47849.1"/>
    </source>
</evidence>
<keyword evidence="1" id="KW-0472">Membrane</keyword>
<comment type="caution">
    <text evidence="3">The sequence shown here is derived from an EMBL/GenBank/DDBJ whole genome shotgun (WGS) entry which is preliminary data.</text>
</comment>
<feature type="transmembrane region" description="Helical" evidence="1">
    <location>
        <begin position="232"/>
        <end position="256"/>
    </location>
</feature>
<proteinExistence type="predicted"/>
<sequence length="259" mass="28168">MIAPRLVLVAALIGLCAPMPPAQAQEDIVLGLSQESISITADFSGSDLLIFGAIKRETPIPAAPLEVVITVAGPLTPLVVRRKERRYGIWINTESEVIDAAPSFYAIATSAPLETVISAKDDLRERISIPRAVRAYTARLLNPRGKDFADAVIRIRTAEGAFKLLDGAVDVTENTLFNTAISLPANLTEGTYNVRIFLARQGEVITSHETDIVVRKVGLEQFLFNLSHRQPLVYGLLSLALAILAGWGASALFRLIRER</sequence>
<dbReference type="EMBL" id="QFVT01000004">
    <property type="protein sequence ID" value="PYC47849.1"/>
    <property type="molecule type" value="Genomic_DNA"/>
</dbReference>
<keyword evidence="1" id="KW-1133">Transmembrane helix</keyword>
<name>A0A2V4MQP5_9RHOB</name>